<organism evidence="1 2">
    <name type="scientific">Nocardia albiluteola</name>
    <dbReference type="NCBI Taxonomy" id="2842303"/>
    <lineage>
        <taxon>Bacteria</taxon>
        <taxon>Bacillati</taxon>
        <taxon>Actinomycetota</taxon>
        <taxon>Actinomycetes</taxon>
        <taxon>Mycobacteriales</taxon>
        <taxon>Nocardiaceae</taxon>
        <taxon>Nocardia</taxon>
    </lineage>
</organism>
<gene>
    <name evidence="1" type="ORF">KO481_38030</name>
</gene>
<evidence type="ECO:0000313" key="1">
    <source>
        <dbReference type="EMBL" id="MBU3067308.1"/>
    </source>
</evidence>
<name>A0ABS6BAI5_9NOCA</name>
<reference evidence="1 2" key="1">
    <citation type="submission" date="2021-06" db="EMBL/GenBank/DDBJ databases">
        <title>Actinomycetes sequencing.</title>
        <authorList>
            <person name="Shan Q."/>
        </authorList>
    </citation>
    <scope>NUCLEOTIDE SEQUENCE [LARGE SCALE GENOMIC DNA]</scope>
    <source>
        <strain evidence="1 2">NEAU-G5</strain>
    </source>
</reference>
<protein>
    <submittedName>
        <fullName evidence="1">Uncharacterized protein</fullName>
    </submittedName>
</protein>
<dbReference type="RefSeq" id="WP_215923391.1">
    <property type="nucleotide sequence ID" value="NZ_JAHKNI010000020.1"/>
</dbReference>
<accession>A0ABS6BAI5</accession>
<dbReference type="Proteomes" id="UP000733379">
    <property type="component" value="Unassembled WGS sequence"/>
</dbReference>
<comment type="caution">
    <text evidence="1">The sequence shown here is derived from an EMBL/GenBank/DDBJ whole genome shotgun (WGS) entry which is preliminary data.</text>
</comment>
<evidence type="ECO:0000313" key="2">
    <source>
        <dbReference type="Proteomes" id="UP000733379"/>
    </source>
</evidence>
<proteinExistence type="predicted"/>
<sequence length="73" mass="8285">MLQFDHVRGNLSTHKEFRRELVGLLWQSFAPGINSSAERQGACCWQVRGDTGWWEARMGVSDGDMGSLERNSE</sequence>
<keyword evidence="2" id="KW-1185">Reference proteome</keyword>
<dbReference type="EMBL" id="JAHKNI010000020">
    <property type="protein sequence ID" value="MBU3067308.1"/>
    <property type="molecule type" value="Genomic_DNA"/>
</dbReference>